<dbReference type="RefSeq" id="WP_255135412.1">
    <property type="nucleotide sequence ID" value="NZ_JANDBC010000003.1"/>
</dbReference>
<feature type="modified residue" description="4-aspartylphosphate" evidence="6">
    <location>
        <position position="51"/>
    </location>
</feature>
<protein>
    <submittedName>
        <fullName evidence="10">Response regulator transcription factor</fullName>
    </submittedName>
</protein>
<dbReference type="PANTHER" id="PTHR48111">
    <property type="entry name" value="REGULATOR OF RPOS"/>
    <property type="match status" value="1"/>
</dbReference>
<organism evidence="10 11">
    <name type="scientific">Gracilimonas sediminicola</name>
    <dbReference type="NCBI Taxonomy" id="2952158"/>
    <lineage>
        <taxon>Bacteria</taxon>
        <taxon>Pseudomonadati</taxon>
        <taxon>Balneolota</taxon>
        <taxon>Balneolia</taxon>
        <taxon>Balneolales</taxon>
        <taxon>Balneolaceae</taxon>
        <taxon>Gracilimonas</taxon>
    </lineage>
</organism>
<accession>A0A9X2L517</accession>
<keyword evidence="3" id="KW-0805">Transcription regulation</keyword>
<evidence type="ECO:0000256" key="2">
    <source>
        <dbReference type="ARBA" id="ARBA00023012"/>
    </source>
</evidence>
<dbReference type="Pfam" id="PF00072">
    <property type="entry name" value="Response_reg"/>
    <property type="match status" value="1"/>
</dbReference>
<dbReference type="SUPFAM" id="SSF52172">
    <property type="entry name" value="CheY-like"/>
    <property type="match status" value="1"/>
</dbReference>
<evidence type="ECO:0000313" key="10">
    <source>
        <dbReference type="EMBL" id="MCP9292521.1"/>
    </source>
</evidence>
<dbReference type="Gene3D" id="1.10.10.10">
    <property type="entry name" value="Winged helix-like DNA-binding domain superfamily/Winged helix DNA-binding domain"/>
    <property type="match status" value="1"/>
</dbReference>
<dbReference type="Pfam" id="PF00486">
    <property type="entry name" value="Trans_reg_C"/>
    <property type="match status" value="1"/>
</dbReference>
<comment type="caution">
    <text evidence="10">The sequence shown here is derived from an EMBL/GenBank/DDBJ whole genome shotgun (WGS) entry which is preliminary data.</text>
</comment>
<dbReference type="InterPro" id="IPR001867">
    <property type="entry name" value="OmpR/PhoB-type_DNA-bd"/>
</dbReference>
<sequence length="223" mass="25497">MNILVIEDDPSVRTLVKAVLEHNGNSVSTADNATDGEANAVGNDFDMIILDLGLPDGDGYEVCKNIRDKNVTTPVLILSGEQETDVKVKCLKVGADDYLTKPFNTEELIARMDAIKRRTESGGEQQLTCGELKVDLLKREFSIKSEKVQLTNNEFNLLVYFLKNRNRIITQEELAEKVWDIHFDTQTNYINVYISYLRKKIREHSEVDYIETIRKKGFVFRCE</sequence>
<dbReference type="SMART" id="SM00448">
    <property type="entry name" value="REC"/>
    <property type="match status" value="1"/>
</dbReference>
<dbReference type="PROSITE" id="PS50110">
    <property type="entry name" value="RESPONSE_REGULATORY"/>
    <property type="match status" value="1"/>
</dbReference>
<evidence type="ECO:0000256" key="7">
    <source>
        <dbReference type="PROSITE-ProRule" id="PRU01091"/>
    </source>
</evidence>
<reference evidence="10" key="1">
    <citation type="submission" date="2022-06" db="EMBL/GenBank/DDBJ databases">
        <title>Gracilimonas sp. CAU 1638 isolated from sea sediment.</title>
        <authorList>
            <person name="Kim W."/>
        </authorList>
    </citation>
    <scope>NUCLEOTIDE SEQUENCE</scope>
    <source>
        <strain evidence="10">CAU 1638</strain>
    </source>
</reference>
<dbReference type="Gene3D" id="3.40.50.2300">
    <property type="match status" value="1"/>
</dbReference>
<evidence type="ECO:0000256" key="4">
    <source>
        <dbReference type="ARBA" id="ARBA00023125"/>
    </source>
</evidence>
<dbReference type="InterPro" id="IPR039420">
    <property type="entry name" value="WalR-like"/>
</dbReference>
<feature type="domain" description="Response regulatory" evidence="8">
    <location>
        <begin position="2"/>
        <end position="116"/>
    </location>
</feature>
<dbReference type="GO" id="GO:0000156">
    <property type="term" value="F:phosphorelay response regulator activity"/>
    <property type="evidence" value="ECO:0007669"/>
    <property type="project" value="TreeGrafter"/>
</dbReference>
<evidence type="ECO:0000256" key="6">
    <source>
        <dbReference type="PROSITE-ProRule" id="PRU00169"/>
    </source>
</evidence>
<dbReference type="GO" id="GO:0000976">
    <property type="term" value="F:transcription cis-regulatory region binding"/>
    <property type="evidence" value="ECO:0007669"/>
    <property type="project" value="TreeGrafter"/>
</dbReference>
<keyword evidence="1 6" id="KW-0597">Phosphoprotein</keyword>
<dbReference type="PROSITE" id="PS51755">
    <property type="entry name" value="OMPR_PHOB"/>
    <property type="match status" value="1"/>
</dbReference>
<evidence type="ECO:0000256" key="1">
    <source>
        <dbReference type="ARBA" id="ARBA00022553"/>
    </source>
</evidence>
<dbReference type="Proteomes" id="UP001139125">
    <property type="component" value="Unassembled WGS sequence"/>
</dbReference>
<evidence type="ECO:0000256" key="5">
    <source>
        <dbReference type="ARBA" id="ARBA00023163"/>
    </source>
</evidence>
<dbReference type="GO" id="GO:0006355">
    <property type="term" value="P:regulation of DNA-templated transcription"/>
    <property type="evidence" value="ECO:0007669"/>
    <property type="project" value="InterPro"/>
</dbReference>
<dbReference type="GO" id="GO:0005829">
    <property type="term" value="C:cytosol"/>
    <property type="evidence" value="ECO:0007669"/>
    <property type="project" value="TreeGrafter"/>
</dbReference>
<gene>
    <name evidence="10" type="ORF">NM125_13115</name>
</gene>
<dbReference type="EMBL" id="JANDBC010000003">
    <property type="protein sequence ID" value="MCP9292521.1"/>
    <property type="molecule type" value="Genomic_DNA"/>
</dbReference>
<dbReference type="CDD" id="cd00383">
    <property type="entry name" value="trans_reg_C"/>
    <property type="match status" value="1"/>
</dbReference>
<dbReference type="GO" id="GO:0032993">
    <property type="term" value="C:protein-DNA complex"/>
    <property type="evidence" value="ECO:0007669"/>
    <property type="project" value="TreeGrafter"/>
</dbReference>
<dbReference type="InterPro" id="IPR011006">
    <property type="entry name" value="CheY-like_superfamily"/>
</dbReference>
<dbReference type="InterPro" id="IPR036388">
    <property type="entry name" value="WH-like_DNA-bd_sf"/>
</dbReference>
<evidence type="ECO:0000256" key="3">
    <source>
        <dbReference type="ARBA" id="ARBA00023015"/>
    </source>
</evidence>
<keyword evidence="5" id="KW-0804">Transcription</keyword>
<feature type="domain" description="OmpR/PhoB-type" evidence="9">
    <location>
        <begin position="124"/>
        <end position="222"/>
    </location>
</feature>
<dbReference type="AlphaFoldDB" id="A0A9X2L517"/>
<dbReference type="InterPro" id="IPR001789">
    <property type="entry name" value="Sig_transdc_resp-reg_receiver"/>
</dbReference>
<dbReference type="SMART" id="SM00862">
    <property type="entry name" value="Trans_reg_C"/>
    <property type="match status" value="1"/>
</dbReference>
<evidence type="ECO:0000259" key="8">
    <source>
        <dbReference type="PROSITE" id="PS50110"/>
    </source>
</evidence>
<name>A0A9X2L517_9BACT</name>
<evidence type="ECO:0000313" key="11">
    <source>
        <dbReference type="Proteomes" id="UP001139125"/>
    </source>
</evidence>
<proteinExistence type="predicted"/>
<dbReference type="PANTHER" id="PTHR48111:SF22">
    <property type="entry name" value="REGULATOR OF RPOS"/>
    <property type="match status" value="1"/>
</dbReference>
<keyword evidence="2" id="KW-0902">Two-component regulatory system</keyword>
<keyword evidence="11" id="KW-1185">Reference proteome</keyword>
<evidence type="ECO:0000259" key="9">
    <source>
        <dbReference type="PROSITE" id="PS51755"/>
    </source>
</evidence>
<keyword evidence="4 7" id="KW-0238">DNA-binding</keyword>
<feature type="DNA-binding region" description="OmpR/PhoB-type" evidence="7">
    <location>
        <begin position="124"/>
        <end position="222"/>
    </location>
</feature>